<evidence type="ECO:0000256" key="1">
    <source>
        <dbReference type="ARBA" id="ARBA00009766"/>
    </source>
</evidence>
<dbReference type="InterPro" id="IPR009742">
    <property type="entry name" value="Curlin_rpt"/>
</dbReference>
<proteinExistence type="inferred from homology"/>
<feature type="signal peptide" evidence="3">
    <location>
        <begin position="1"/>
        <end position="21"/>
    </location>
</feature>
<dbReference type="Proteomes" id="UP000786387">
    <property type="component" value="Unassembled WGS sequence"/>
</dbReference>
<comment type="similarity">
    <text evidence="1">Belongs to the CsgA/CsgB family.</text>
</comment>
<keyword evidence="2 3" id="KW-0732">Signal</keyword>
<feature type="chain" id="PRO_5046774913" description="Curlin associated repeat-containing protein" evidence="3">
    <location>
        <begin position="22"/>
        <end position="346"/>
    </location>
</feature>
<dbReference type="RefSeq" id="WP_181071466.1">
    <property type="nucleotide sequence ID" value="NZ_JAAMRF010000006.1"/>
</dbReference>
<evidence type="ECO:0000256" key="3">
    <source>
        <dbReference type="SAM" id="SignalP"/>
    </source>
</evidence>
<dbReference type="Pfam" id="PF07012">
    <property type="entry name" value="Curlin_rpt"/>
    <property type="match status" value="1"/>
</dbReference>
<evidence type="ECO:0000313" key="4">
    <source>
        <dbReference type="EMBL" id="MBA1274419.1"/>
    </source>
</evidence>
<keyword evidence="5" id="KW-1185">Reference proteome</keyword>
<protein>
    <recommendedName>
        <fullName evidence="6">Curlin associated repeat-containing protein</fullName>
    </recommendedName>
</protein>
<evidence type="ECO:0008006" key="6">
    <source>
        <dbReference type="Google" id="ProtNLM"/>
    </source>
</evidence>
<reference evidence="4 5" key="1">
    <citation type="submission" date="2020-02" db="EMBL/GenBank/DDBJ databases">
        <title>Synteny-based analysis reveals conserved mechanism for high triclosan tolerance in Pseudomonas, as well as instances of horizontal transfer.</title>
        <authorList>
            <person name="Mcfarland A.G."/>
            <person name="Bertucci H.K."/>
            <person name="Litmann E."/>
            <person name="Shen J."/>
            <person name="Huttenhower C."/>
            <person name="Hartmann E.M."/>
        </authorList>
    </citation>
    <scope>NUCLEOTIDE SEQUENCE [LARGE SCALE GENOMIC DNA]</scope>
    <source>
        <strain evidence="4 5">115A1</strain>
    </source>
</reference>
<comment type="caution">
    <text evidence="4">The sequence shown here is derived from an EMBL/GenBank/DDBJ whole genome shotgun (WGS) entry which is preliminary data.</text>
</comment>
<sequence>MSKITPLAAAFLLVANGSVLANDHVAEVEQYGISNIAEQTQSGVMQRSLVLQVGIENRVLTSQSGTSSEGGQAGVAQVGTANSAEIYQVNGSRPGMASADIYQAGTSNNATLEQHEYRDELAVSAALHQEGDGNQFDARQTWVGNDLDVVSIGQGNVVQVDQSGFSTAEIQQNGTANLVRLEQVSTGIGGGFAVVEQTGTANRADIYQYSGRYPAGDVFLDQVGDANIATIIAGSSYSTLDYAQRGTGNELDAYINGQNSSLTGYSEGEYNTVVSSQFGDNNKLDIAQVGSYNQIEAAQELYAHESLVSQTGNANRAFLRQGQSLGGNSAGIVQSGSSNLASILQQ</sequence>
<evidence type="ECO:0000256" key="2">
    <source>
        <dbReference type="ARBA" id="ARBA00022729"/>
    </source>
</evidence>
<dbReference type="EMBL" id="JAAMRF010000006">
    <property type="protein sequence ID" value="MBA1274419.1"/>
    <property type="molecule type" value="Genomic_DNA"/>
</dbReference>
<organism evidence="4 5">
    <name type="scientific">Stutzerimonas azotifigens</name>
    <dbReference type="NCBI Taxonomy" id="291995"/>
    <lineage>
        <taxon>Bacteria</taxon>
        <taxon>Pseudomonadati</taxon>
        <taxon>Pseudomonadota</taxon>
        <taxon>Gammaproteobacteria</taxon>
        <taxon>Pseudomonadales</taxon>
        <taxon>Pseudomonadaceae</taxon>
        <taxon>Stutzerimonas</taxon>
    </lineage>
</organism>
<name>A0ABR5Z2Q2_9GAMM</name>
<accession>A0ABR5Z2Q2</accession>
<evidence type="ECO:0000313" key="5">
    <source>
        <dbReference type="Proteomes" id="UP000786387"/>
    </source>
</evidence>
<gene>
    <name evidence="4" type="ORF">G7026_13730</name>
</gene>